<evidence type="ECO:0000313" key="2">
    <source>
        <dbReference type="EMBL" id="MBO1325750.1"/>
    </source>
</evidence>
<dbReference type="InterPro" id="IPR011051">
    <property type="entry name" value="RmlC_Cupin_sf"/>
</dbReference>
<dbReference type="InterPro" id="IPR012093">
    <property type="entry name" value="Pirin"/>
</dbReference>
<proteinExistence type="predicted"/>
<dbReference type="InterPro" id="IPR014710">
    <property type="entry name" value="RmlC-like_jellyroll"/>
</dbReference>
<protein>
    <recommendedName>
        <fullName evidence="1">Quercetin 2,3-dioxygenase C-terminal cupin domain-containing protein</fullName>
    </recommendedName>
</protein>
<dbReference type="RefSeq" id="WP_207846395.1">
    <property type="nucleotide sequence ID" value="NZ_JAFVMH010000005.1"/>
</dbReference>
<dbReference type="Gene3D" id="2.60.120.10">
    <property type="entry name" value="Jelly Rolls"/>
    <property type="match status" value="2"/>
</dbReference>
<dbReference type="Proteomes" id="UP000664073">
    <property type="component" value="Unassembled WGS sequence"/>
</dbReference>
<dbReference type="SUPFAM" id="SSF51182">
    <property type="entry name" value="RmlC-like cupins"/>
    <property type="match status" value="1"/>
</dbReference>
<dbReference type="EMBL" id="JAFVMH010000005">
    <property type="protein sequence ID" value="MBO1325750.1"/>
    <property type="molecule type" value="Genomic_DNA"/>
</dbReference>
<sequence length="242" mass="25677">MISIRRAATRGVIQSGPVELDCYFSFATSIEPGHEHEGRLRVVNAGHIPAGQHYTLGAEQEMDILTWVEHGVLTTSVEGLPDEAIQGGGLHAVSTAGGCRSLDWHARADTTFFQFWVLPDTEGGEPTQEVRPAPAQADNSGFRIVASGFPEDDPEETQTVTDGAPLTLRARARLLHAEIVQNEGAAYSTTPGRALYLVVVSGQVSLGDALLAKGDAAALENETSLVAIARETSVVLLVDAPL</sequence>
<name>A0A939KNI9_9PROT</name>
<dbReference type="PANTHER" id="PTHR43212">
    <property type="entry name" value="QUERCETIN 2,3-DIOXYGENASE"/>
    <property type="match status" value="1"/>
</dbReference>
<reference evidence="2" key="1">
    <citation type="submission" date="2021-03" db="EMBL/GenBank/DDBJ databases">
        <title>The complete genome sequence of Acetobacter sp. TBRC 12339.</title>
        <authorList>
            <person name="Charoenyingcharoen P."/>
            <person name="Yukphan P."/>
        </authorList>
    </citation>
    <scope>NUCLEOTIDE SEQUENCE</scope>
    <source>
        <strain evidence="2">TBRC 12339</strain>
    </source>
</reference>
<feature type="domain" description="Quercetin 2,3-dioxygenase C-terminal cupin" evidence="1">
    <location>
        <begin position="164"/>
        <end position="239"/>
    </location>
</feature>
<dbReference type="PANTHER" id="PTHR43212:SF3">
    <property type="entry name" value="QUERCETIN 2,3-DIOXYGENASE"/>
    <property type="match status" value="1"/>
</dbReference>
<gene>
    <name evidence="2" type="ORF">J2D77_11345</name>
</gene>
<comment type="caution">
    <text evidence="2">The sequence shown here is derived from an EMBL/GenBank/DDBJ whole genome shotgun (WGS) entry which is preliminary data.</text>
</comment>
<keyword evidence="3" id="KW-1185">Reference proteome</keyword>
<dbReference type="AlphaFoldDB" id="A0A939KNI9"/>
<evidence type="ECO:0000313" key="3">
    <source>
        <dbReference type="Proteomes" id="UP000664073"/>
    </source>
</evidence>
<organism evidence="2 3">
    <name type="scientific">Acetobacter garciniae</name>
    <dbReference type="NCBI Taxonomy" id="2817435"/>
    <lineage>
        <taxon>Bacteria</taxon>
        <taxon>Pseudomonadati</taxon>
        <taxon>Pseudomonadota</taxon>
        <taxon>Alphaproteobacteria</taxon>
        <taxon>Acetobacterales</taxon>
        <taxon>Acetobacteraceae</taxon>
        <taxon>Acetobacter</taxon>
    </lineage>
</organism>
<accession>A0A939KNI9</accession>
<dbReference type="Pfam" id="PF17954">
    <property type="entry name" value="Pirin_C_2"/>
    <property type="match status" value="1"/>
</dbReference>
<evidence type="ECO:0000259" key="1">
    <source>
        <dbReference type="Pfam" id="PF17954"/>
    </source>
</evidence>
<dbReference type="InterPro" id="IPR041602">
    <property type="entry name" value="Quercetinase_C"/>
</dbReference>